<sequence length="247" mass="28088">MGPEGRLYRDFRPKFWSIDFPGTLVARVPKVKVDVALEGSKVEAKLKVPPDPIVLDQVLSKRPSRTILLQPLIRGVKVNTTILRGMEKVARSYGMKVIFDDSLTYLSSPRGAVGLLDHRPDVVLRRAEDKWLVFEGRNMDNKLTHWDPSMAKATTLAREVEEILTREQGITVQRVGNVVSVFTSPLVRQYRDLFAVNWKALHRVRLSLLCSGFVTNLPLIFVTHLHRESDAVELGENLIRKVREIKS</sequence>
<dbReference type="EMBL" id="AP018553">
    <property type="protein sequence ID" value="BBD72336.1"/>
    <property type="molecule type" value="Genomic_DNA"/>
</dbReference>
<reference evidence="1" key="3">
    <citation type="journal article" date="2019" name="BMC Res. Notes">
        <title>Complete genome sequence of the Sulfodiicoccus acidiphilus strain HS-1T, the first crenarchaeon that lacks polB3, isolated from an acidic hot spring in Ohwaku-dani, Hakone, Japan.</title>
        <authorList>
            <person name="Sakai H.D."/>
            <person name="Kurosawa N."/>
        </authorList>
    </citation>
    <scope>NUCLEOTIDE SEQUENCE</scope>
    <source>
        <strain evidence="1">HS-1</strain>
    </source>
</reference>
<dbReference type="GeneID" id="38666228"/>
<reference evidence="3" key="2">
    <citation type="submission" date="2018-04" db="EMBL/GenBank/DDBJ databases">
        <title>Complete genome sequence of Sulfodiicoccus acidiphilus strain HS-1.</title>
        <authorList>
            <person name="Sakai H.D."/>
            <person name="Kurosawa N."/>
        </authorList>
    </citation>
    <scope>NUCLEOTIDE SEQUENCE [LARGE SCALE GENOMIC DNA]</scope>
    <source>
        <strain evidence="3">HS-1</strain>
    </source>
</reference>
<proteinExistence type="predicted"/>
<reference evidence="2" key="1">
    <citation type="journal article" date="2014" name="Int. J. Syst. Evol. Microbiol.">
        <title>Complete genome sequence of Corynebacterium casei LMG S-19264T (=DSM 44701T), isolated from a smear-ripened cheese.</title>
        <authorList>
            <consortium name="US DOE Joint Genome Institute (JGI-PGF)"/>
            <person name="Walter F."/>
            <person name="Albersmeier A."/>
            <person name="Kalinowski J."/>
            <person name="Ruckert C."/>
        </authorList>
    </citation>
    <scope>NUCLEOTIDE SEQUENCE</scope>
    <source>
        <strain evidence="2">JCM 31740</strain>
    </source>
</reference>
<reference evidence="2" key="4">
    <citation type="submission" date="2020-09" db="EMBL/GenBank/DDBJ databases">
        <authorList>
            <person name="Sun Q."/>
            <person name="Ohkuma M."/>
        </authorList>
    </citation>
    <scope>NUCLEOTIDE SEQUENCE</scope>
    <source>
        <strain evidence="2">JCM 31740</strain>
    </source>
</reference>
<dbReference type="EMBL" id="BMQS01000004">
    <property type="protein sequence ID" value="GGT90189.1"/>
    <property type="molecule type" value="Genomic_DNA"/>
</dbReference>
<protein>
    <submittedName>
        <fullName evidence="1">Uncharacterized protein</fullName>
    </submittedName>
</protein>
<keyword evidence="3" id="KW-1185">Reference proteome</keyword>
<evidence type="ECO:0000313" key="1">
    <source>
        <dbReference type="EMBL" id="BBD72336.1"/>
    </source>
</evidence>
<dbReference type="Proteomes" id="UP000616143">
    <property type="component" value="Unassembled WGS sequence"/>
</dbReference>
<dbReference type="Proteomes" id="UP000276741">
    <property type="component" value="Chromosome"/>
</dbReference>
<gene>
    <name evidence="2" type="ORF">GCM10007116_04960</name>
    <name evidence="1" type="ORF">HS1genome_0725</name>
</gene>
<accession>A0A348B2D4</accession>
<dbReference type="AlphaFoldDB" id="A0A348B2D4"/>
<evidence type="ECO:0000313" key="3">
    <source>
        <dbReference type="Proteomes" id="UP000276741"/>
    </source>
</evidence>
<organism evidence="1 3">
    <name type="scientific">Sulfodiicoccus acidiphilus</name>
    <dbReference type="NCBI Taxonomy" id="1670455"/>
    <lineage>
        <taxon>Archaea</taxon>
        <taxon>Thermoproteota</taxon>
        <taxon>Thermoprotei</taxon>
        <taxon>Sulfolobales</taxon>
        <taxon>Sulfolobaceae</taxon>
        <taxon>Sulfodiicoccus</taxon>
    </lineage>
</organism>
<evidence type="ECO:0000313" key="2">
    <source>
        <dbReference type="EMBL" id="GGT90189.1"/>
    </source>
</evidence>
<name>A0A348B2D4_9CREN</name>
<dbReference type="KEGG" id="sacd:HS1genome_0725"/>
<dbReference type="RefSeq" id="WP_126449668.1">
    <property type="nucleotide sequence ID" value="NZ_AP018553.1"/>
</dbReference>